<dbReference type="Pfam" id="PF00023">
    <property type="entry name" value="Ank"/>
    <property type="match status" value="1"/>
</dbReference>
<dbReference type="SUPFAM" id="SSF48403">
    <property type="entry name" value="Ankyrin repeat"/>
    <property type="match status" value="1"/>
</dbReference>
<comment type="similarity">
    <text evidence="1">Belongs to the ankyrin SOCS box (ASB) family.</text>
</comment>
<dbReference type="Gene3D" id="1.25.40.20">
    <property type="entry name" value="Ankyrin repeat-containing domain"/>
    <property type="match status" value="1"/>
</dbReference>
<name>A0AAD8PLS6_LOLMU</name>
<dbReference type="AlphaFoldDB" id="A0AAD8PLS6"/>
<feature type="repeat" description="ANK" evidence="4">
    <location>
        <begin position="149"/>
        <end position="181"/>
    </location>
</feature>
<dbReference type="GO" id="GO:0016567">
    <property type="term" value="P:protein ubiquitination"/>
    <property type="evidence" value="ECO:0007669"/>
    <property type="project" value="TreeGrafter"/>
</dbReference>
<dbReference type="PROSITE" id="PS50088">
    <property type="entry name" value="ANK_REPEAT"/>
    <property type="match status" value="1"/>
</dbReference>
<dbReference type="InterPro" id="IPR051573">
    <property type="entry name" value="Ankyrin-SOCS_box_domain"/>
</dbReference>
<dbReference type="InterPro" id="IPR002110">
    <property type="entry name" value="Ankyrin_rpt"/>
</dbReference>
<organism evidence="5 7">
    <name type="scientific">Lolium multiflorum</name>
    <name type="common">Italian ryegrass</name>
    <name type="synonym">Lolium perenne subsp. multiflorum</name>
    <dbReference type="NCBI Taxonomy" id="4521"/>
    <lineage>
        <taxon>Eukaryota</taxon>
        <taxon>Viridiplantae</taxon>
        <taxon>Streptophyta</taxon>
        <taxon>Embryophyta</taxon>
        <taxon>Tracheophyta</taxon>
        <taxon>Spermatophyta</taxon>
        <taxon>Magnoliopsida</taxon>
        <taxon>Liliopsida</taxon>
        <taxon>Poales</taxon>
        <taxon>Poaceae</taxon>
        <taxon>BOP clade</taxon>
        <taxon>Pooideae</taxon>
        <taxon>Poodae</taxon>
        <taxon>Poeae</taxon>
        <taxon>Poeae Chloroplast Group 2 (Poeae type)</taxon>
        <taxon>Loliodinae</taxon>
        <taxon>Loliinae</taxon>
        <taxon>Lolium</taxon>
    </lineage>
</organism>
<dbReference type="EMBL" id="JAUUTY010000911">
    <property type="protein sequence ID" value="KAK1570074.1"/>
    <property type="molecule type" value="Genomic_DNA"/>
</dbReference>
<sequence length="565" mass="63623">MSELDAGKGMTELKIRTSSKYPGYPCTSVSVPGGLDFKKIQEVFLERSLLIAKSRPNDIFTQDPTPKSLRMAFYDLSPKLRPVLERDSVRSFLHLFVNNKGMTWSYTITSQTLTYMISYDALRCVKVILEGKVPRLNGQHANPNCINPYGYFPLHEAAERFSTDMIKLLFHHGASANVRTVGNDIIENLLPLHVAVENTCLHKYLEDNLFPYQNHRDYIYKIIHLLCMPEMKIFLDTVKLLAERTDNLVDEIWNYVKDGKLIHSAVLLLAAQAQLRGGCSSISNDNSKRVGFDIIMCCILKHLGTLRLEDKNANARKLLEEEIIFMDLIGHLVDIVSQDGEALSAYIQTHSEVPHMEVLGRVSSILKEYGFCPTEGIVDVKNLRPYDCITSNQELYHKGPMDSTKGVTGTDNLCAAEEVNAVEKKLRGGWDPTYTRRRFFPYWRSVLLARCFVHVYPPYATADASQPTVTTPIPGLKRPAFGIAPQLSRNCQSRRFFGTGASTARFALSCEDLRRSWGSSMDSNPIQNHNLSLLGTVGQLLTNNRQSRRHFGTAASILLKVARNA</sequence>
<proteinExistence type="inferred from homology"/>
<keyword evidence="2" id="KW-0677">Repeat</keyword>
<evidence type="ECO:0000256" key="1">
    <source>
        <dbReference type="ARBA" id="ARBA00005949"/>
    </source>
</evidence>
<dbReference type="EMBL" id="JAUUTY010000843">
    <property type="protein sequence ID" value="KAK1574352.1"/>
    <property type="molecule type" value="Genomic_DNA"/>
</dbReference>
<gene>
    <name evidence="5" type="ORF">QYE76_016380</name>
    <name evidence="6" type="ORF">QYE76_018591</name>
</gene>
<evidence type="ECO:0000256" key="2">
    <source>
        <dbReference type="ARBA" id="ARBA00022737"/>
    </source>
</evidence>
<dbReference type="PANTHER" id="PTHR24136:SF54">
    <property type="match status" value="1"/>
</dbReference>
<accession>A0AAD8PLS6</accession>
<keyword evidence="7" id="KW-1185">Reference proteome</keyword>
<evidence type="ECO:0000313" key="5">
    <source>
        <dbReference type="EMBL" id="KAK1570074.1"/>
    </source>
</evidence>
<dbReference type="GO" id="GO:0045732">
    <property type="term" value="P:positive regulation of protein catabolic process"/>
    <property type="evidence" value="ECO:0007669"/>
    <property type="project" value="TreeGrafter"/>
</dbReference>
<evidence type="ECO:0000256" key="4">
    <source>
        <dbReference type="PROSITE-ProRule" id="PRU00023"/>
    </source>
</evidence>
<dbReference type="Proteomes" id="UP001231189">
    <property type="component" value="Unassembled WGS sequence"/>
</dbReference>
<dbReference type="InterPro" id="IPR036770">
    <property type="entry name" value="Ankyrin_rpt-contain_sf"/>
</dbReference>
<keyword evidence="3 4" id="KW-0040">ANK repeat</keyword>
<protein>
    <submittedName>
        <fullName evidence="5">Uncharacterized protein</fullName>
    </submittedName>
</protein>
<dbReference type="PROSITE" id="PS50297">
    <property type="entry name" value="ANK_REP_REGION"/>
    <property type="match status" value="1"/>
</dbReference>
<reference evidence="5" key="1">
    <citation type="submission" date="2023-07" db="EMBL/GenBank/DDBJ databases">
        <title>A chromosome-level genome assembly of Lolium multiflorum.</title>
        <authorList>
            <person name="Chen Y."/>
            <person name="Copetti D."/>
            <person name="Kolliker R."/>
            <person name="Studer B."/>
        </authorList>
    </citation>
    <scope>NUCLEOTIDE SEQUENCE</scope>
    <source>
        <strain evidence="5">02402/16</strain>
        <tissue evidence="5">Leaf</tissue>
    </source>
</reference>
<dbReference type="PANTHER" id="PTHR24136">
    <property type="entry name" value="SOWAH (DROSOPHILA) HOMOLOG"/>
    <property type="match status" value="1"/>
</dbReference>
<comment type="caution">
    <text evidence="5">The sequence shown here is derived from an EMBL/GenBank/DDBJ whole genome shotgun (WGS) entry which is preliminary data.</text>
</comment>
<evidence type="ECO:0000256" key="3">
    <source>
        <dbReference type="ARBA" id="ARBA00023043"/>
    </source>
</evidence>
<evidence type="ECO:0000313" key="7">
    <source>
        <dbReference type="Proteomes" id="UP001231189"/>
    </source>
</evidence>
<evidence type="ECO:0000313" key="6">
    <source>
        <dbReference type="EMBL" id="KAK1574352.1"/>
    </source>
</evidence>